<name>A0A5D3BVR0_CUCMM</name>
<sequence length="661" mass="74813">MLRRAGKIGEFVSVFVNEKQHCVYIASDGGRVCRPLVIADKGVSRIREYHMKELSDGVRTFDDFLRDGLIEYLDVNEENNALIALYEGEATPETTHIEIEPLTILGVVAGLIPYPHHNQSPRNTYQVVCQFGGEGGIKLLLKSFVEESRFSKKSFWWNILGIIALNQAGICHDIPCHQVKTDGHITLLAGVGYDKLGAGQNATVAVMSYSGYDIEDAIVMNKSSLDRGFGRCIVFKKYSSVNQKYENNTADRIVRPNRNEDFTGNMQRGNDETLYRDPDRNRSCHRHGCWDCHRRGKTPPSDLEDAGGHFRAILGVVRTTQHWEWSSRTTINCLHRVHDWKQGTLDVTSYFNNEKNSGKPIPVREFCKKQWHTKEQYWKLHVHPSGNHPLTLEAIARSGLELREAIDTVRHGRDFTSLTTIPLFYPQTKFPEKRTIGGISYRKLSPLLVSSLWSKTLNLFEIKDSGDKTEGHKLECKWVFTLKYKAIGTLDIHKTRILLSVAVNKDGPLYQLDVKNAFLNENLVEEVYMSPMILDDDGLAAPGEIIRPNDVYVNKQSPIITKGSPLPGIPDSAYRPCRQIFKGSEGEPTVVDRVALSTDKNDCLCIKFLIRQTRRPELGDKFSSRHGQKGVCGTIVQQEDFPFSERGICPDLIMNPHGFPR</sequence>
<evidence type="ECO:0000313" key="11">
    <source>
        <dbReference type="EMBL" id="TYK03821.1"/>
    </source>
</evidence>
<comment type="function">
    <text evidence="7">DNA-dependent RNA polymerase catalyzes the transcription of DNA into RNA using the four ribonucleoside triphosphates as substrates.</text>
</comment>
<evidence type="ECO:0000256" key="2">
    <source>
        <dbReference type="ARBA" id="ARBA00022478"/>
    </source>
</evidence>
<evidence type="ECO:0000259" key="8">
    <source>
        <dbReference type="Pfam" id="PF00562"/>
    </source>
</evidence>
<keyword evidence="4 7" id="KW-0548">Nucleotidyltransferase</keyword>
<evidence type="ECO:0000256" key="7">
    <source>
        <dbReference type="RuleBase" id="RU363031"/>
    </source>
</evidence>
<dbReference type="InterPro" id="IPR015712">
    <property type="entry name" value="DNA-dir_RNA_pol_su2"/>
</dbReference>
<organism evidence="11 12">
    <name type="scientific">Cucumis melo var. makuwa</name>
    <name type="common">Oriental melon</name>
    <dbReference type="NCBI Taxonomy" id="1194695"/>
    <lineage>
        <taxon>Eukaryota</taxon>
        <taxon>Viridiplantae</taxon>
        <taxon>Streptophyta</taxon>
        <taxon>Embryophyta</taxon>
        <taxon>Tracheophyta</taxon>
        <taxon>Spermatophyta</taxon>
        <taxon>Magnoliopsida</taxon>
        <taxon>eudicotyledons</taxon>
        <taxon>Gunneridae</taxon>
        <taxon>Pentapetalae</taxon>
        <taxon>rosids</taxon>
        <taxon>fabids</taxon>
        <taxon>Cucurbitales</taxon>
        <taxon>Cucurbitaceae</taxon>
        <taxon>Benincaseae</taxon>
        <taxon>Cucumis</taxon>
    </lineage>
</organism>
<dbReference type="InterPro" id="IPR007120">
    <property type="entry name" value="DNA-dir_RNAP_su2_dom"/>
</dbReference>
<dbReference type="InterPro" id="IPR007647">
    <property type="entry name" value="RNA_pol_Rpb2_5"/>
</dbReference>
<dbReference type="EMBL" id="SSTD01014851">
    <property type="protein sequence ID" value="TYK03821.1"/>
    <property type="molecule type" value="Genomic_DNA"/>
</dbReference>
<gene>
    <name evidence="11" type="ORF">E5676_scaffold347G00120</name>
</gene>
<comment type="catalytic activity">
    <reaction evidence="7">
        <text>RNA(n) + a ribonucleoside 5'-triphosphate = RNA(n+1) + diphosphate</text>
        <dbReference type="Rhea" id="RHEA:21248"/>
        <dbReference type="Rhea" id="RHEA-COMP:14527"/>
        <dbReference type="Rhea" id="RHEA-COMP:17342"/>
        <dbReference type="ChEBI" id="CHEBI:33019"/>
        <dbReference type="ChEBI" id="CHEBI:61557"/>
        <dbReference type="ChEBI" id="CHEBI:140395"/>
        <dbReference type="EC" id="2.7.7.6"/>
    </reaction>
</comment>
<feature type="domain" description="DNA-directed RNA polymerase subunit 2 hybrid-binding" evidence="8">
    <location>
        <begin position="533"/>
        <end position="660"/>
    </location>
</feature>
<reference evidence="11 12" key="1">
    <citation type="submission" date="2019-08" db="EMBL/GenBank/DDBJ databases">
        <title>Draft genome sequences of two oriental melons (Cucumis melo L. var makuwa).</title>
        <authorList>
            <person name="Kwon S.-Y."/>
        </authorList>
    </citation>
    <scope>NUCLEOTIDE SEQUENCE [LARGE SCALE GENOMIC DNA]</scope>
    <source>
        <strain evidence="12">cv. Chang Bougi</strain>
        <tissue evidence="11">Leaf</tissue>
    </source>
</reference>
<proteinExistence type="inferred from homology"/>
<keyword evidence="5" id="KW-0479">Metal-binding</keyword>
<dbReference type="PANTHER" id="PTHR20856">
    <property type="entry name" value="DNA-DIRECTED RNA POLYMERASE I SUBUNIT 2"/>
    <property type="match status" value="1"/>
</dbReference>
<dbReference type="Pfam" id="PF04567">
    <property type="entry name" value="RNA_pol_Rpb2_5"/>
    <property type="match status" value="1"/>
</dbReference>
<feature type="domain" description="RNA polymerase Rpb2" evidence="9">
    <location>
        <begin position="2"/>
        <end position="39"/>
    </location>
</feature>
<dbReference type="Pfam" id="PF04566">
    <property type="entry name" value="RNA_pol_Rpb2_4"/>
    <property type="match status" value="1"/>
</dbReference>
<dbReference type="SUPFAM" id="SSF64484">
    <property type="entry name" value="beta and beta-prime subunits of DNA dependent RNA-polymerase"/>
    <property type="match status" value="2"/>
</dbReference>
<dbReference type="GO" id="GO:0000428">
    <property type="term" value="C:DNA-directed RNA polymerase complex"/>
    <property type="evidence" value="ECO:0007669"/>
    <property type="project" value="UniProtKB-KW"/>
</dbReference>
<dbReference type="InterPro" id="IPR007121">
    <property type="entry name" value="RNA_pol_bsu_CS"/>
</dbReference>
<dbReference type="GO" id="GO:0032549">
    <property type="term" value="F:ribonucleoside binding"/>
    <property type="evidence" value="ECO:0007669"/>
    <property type="project" value="InterPro"/>
</dbReference>
<dbReference type="Gene3D" id="2.40.270.10">
    <property type="entry name" value="DNA-directed RNA polymerase, subunit 2, domain 6"/>
    <property type="match status" value="2"/>
</dbReference>
<dbReference type="InterPro" id="IPR037033">
    <property type="entry name" value="DNA-dir_RNAP_su2_hyb_sf"/>
</dbReference>
<comment type="similarity">
    <text evidence="1 7">Belongs to the RNA polymerase beta chain family.</text>
</comment>
<keyword evidence="3 7" id="KW-0808">Transferase</keyword>
<comment type="caution">
    <text evidence="11">The sequence shown here is derived from an EMBL/GenBank/DDBJ whole genome shotgun (WGS) entry which is preliminary data.</text>
</comment>
<dbReference type="GO" id="GO:0003899">
    <property type="term" value="F:DNA-directed RNA polymerase activity"/>
    <property type="evidence" value="ECO:0007669"/>
    <property type="project" value="UniProtKB-EC"/>
</dbReference>
<accession>A0A5D3BVR0</accession>
<evidence type="ECO:0000313" key="12">
    <source>
        <dbReference type="Proteomes" id="UP000321947"/>
    </source>
</evidence>
<evidence type="ECO:0000256" key="3">
    <source>
        <dbReference type="ARBA" id="ARBA00022679"/>
    </source>
</evidence>
<protein>
    <recommendedName>
        <fullName evidence="7">DNA-directed RNA polymerase subunit beta</fullName>
        <ecNumber evidence="7">2.7.7.6</ecNumber>
    </recommendedName>
</protein>
<keyword evidence="2 7" id="KW-0240">DNA-directed RNA polymerase</keyword>
<evidence type="ECO:0000259" key="10">
    <source>
        <dbReference type="Pfam" id="PF04567"/>
    </source>
</evidence>
<dbReference type="PROSITE" id="PS01166">
    <property type="entry name" value="RNA_POL_BETA"/>
    <property type="match status" value="1"/>
</dbReference>
<feature type="domain" description="DNA-directed RNA polymerase subunit 2 hybrid-binding" evidence="8">
    <location>
        <begin position="108"/>
        <end position="260"/>
    </location>
</feature>
<dbReference type="Pfam" id="PF00562">
    <property type="entry name" value="RNA_pol_Rpb2_6"/>
    <property type="match status" value="2"/>
</dbReference>
<dbReference type="InterPro" id="IPR007646">
    <property type="entry name" value="RNA_pol_Rpb2_4"/>
</dbReference>
<evidence type="ECO:0000256" key="5">
    <source>
        <dbReference type="ARBA" id="ARBA00022723"/>
    </source>
</evidence>
<dbReference type="Proteomes" id="UP000321947">
    <property type="component" value="Unassembled WGS sequence"/>
</dbReference>
<dbReference type="GO" id="GO:0046872">
    <property type="term" value="F:metal ion binding"/>
    <property type="evidence" value="ECO:0007669"/>
    <property type="project" value="UniProtKB-KW"/>
</dbReference>
<evidence type="ECO:0000256" key="1">
    <source>
        <dbReference type="ARBA" id="ARBA00006835"/>
    </source>
</evidence>
<dbReference type="GO" id="GO:0006351">
    <property type="term" value="P:DNA-templated transcription"/>
    <property type="evidence" value="ECO:0007669"/>
    <property type="project" value="InterPro"/>
</dbReference>
<dbReference type="AlphaFoldDB" id="A0A5D3BVR0"/>
<evidence type="ECO:0000256" key="6">
    <source>
        <dbReference type="ARBA" id="ARBA00023163"/>
    </source>
</evidence>
<keyword evidence="6 7" id="KW-0804">Transcription</keyword>
<dbReference type="GO" id="GO:0003677">
    <property type="term" value="F:DNA binding"/>
    <property type="evidence" value="ECO:0007669"/>
    <property type="project" value="InterPro"/>
</dbReference>
<evidence type="ECO:0000256" key="4">
    <source>
        <dbReference type="ARBA" id="ARBA00022695"/>
    </source>
</evidence>
<feature type="domain" description="RNA polymerase Rpb2" evidence="10">
    <location>
        <begin position="61"/>
        <end position="92"/>
    </location>
</feature>
<evidence type="ECO:0000259" key="9">
    <source>
        <dbReference type="Pfam" id="PF04566"/>
    </source>
</evidence>
<dbReference type="EC" id="2.7.7.6" evidence="7"/>